<dbReference type="PANTHER" id="PTHR36303:SF1">
    <property type="entry name" value="2',3'-CYCLIC-NUCLEOTIDE 2'-PHOSPHODIESTERASE"/>
    <property type="match status" value="1"/>
</dbReference>
<dbReference type="PANTHER" id="PTHR36303">
    <property type="entry name" value="2',3'-CYCLIC-NUCLEOTIDE 2'-PHOSPHODIESTERASE"/>
    <property type="match status" value="1"/>
</dbReference>
<feature type="binding site" evidence="7">
    <location>
        <position position="39"/>
    </location>
    <ligand>
        <name>Fe cation</name>
        <dbReference type="ChEBI" id="CHEBI:24875"/>
        <label>1</label>
    </ligand>
</feature>
<feature type="binding site" evidence="7">
    <location>
        <position position="8"/>
    </location>
    <ligand>
        <name>Fe cation</name>
        <dbReference type="ChEBI" id="CHEBI:24875"/>
        <label>1</label>
    </ligand>
</feature>
<feature type="binding site" evidence="7">
    <location>
        <position position="39"/>
    </location>
    <ligand>
        <name>Fe cation</name>
        <dbReference type="ChEBI" id="CHEBI:24875"/>
        <label>2</label>
    </ligand>
</feature>
<proteinExistence type="inferred from homology"/>
<evidence type="ECO:0000256" key="4">
    <source>
        <dbReference type="ARBA" id="ARBA00023004"/>
    </source>
</evidence>
<keyword evidence="9" id="KW-1185">Reference proteome</keyword>
<dbReference type="RefSeq" id="WP_055740339.1">
    <property type="nucleotide sequence ID" value="NZ_JAAIWL010000003.1"/>
</dbReference>
<dbReference type="InterPro" id="IPR005235">
    <property type="entry name" value="YmdB-like"/>
</dbReference>
<dbReference type="EMBL" id="LJJC01000004">
    <property type="protein sequence ID" value="KQL54562.1"/>
    <property type="molecule type" value="Genomic_DNA"/>
</dbReference>
<dbReference type="NCBIfam" id="TIGR00282">
    <property type="entry name" value="TIGR00282 family metallophosphoesterase"/>
    <property type="match status" value="1"/>
</dbReference>
<dbReference type="Gene3D" id="3.60.21.10">
    <property type="match status" value="1"/>
</dbReference>
<feature type="binding site" evidence="7">
    <location>
        <position position="67"/>
    </location>
    <ligand>
        <name>Fe cation</name>
        <dbReference type="ChEBI" id="CHEBI:24875"/>
        <label>2</label>
    </ligand>
</feature>
<accession>A0A0Q3X031</accession>
<dbReference type="GO" id="GO:0046872">
    <property type="term" value="F:metal ion binding"/>
    <property type="evidence" value="ECO:0007669"/>
    <property type="project" value="UniProtKB-KW"/>
</dbReference>
<dbReference type="CDD" id="cd07382">
    <property type="entry name" value="MPP_DR1281"/>
    <property type="match status" value="1"/>
</dbReference>
<keyword evidence="4" id="KW-0408">Iron</keyword>
<feature type="binding site" evidence="7">
    <location>
        <position position="177"/>
    </location>
    <ligand>
        <name>Fe cation</name>
        <dbReference type="ChEBI" id="CHEBI:24875"/>
        <label>1</label>
    </ligand>
</feature>
<protein>
    <submittedName>
        <fullName evidence="8">Metallophosphoesterase</fullName>
    </submittedName>
</protein>
<reference evidence="8 9" key="1">
    <citation type="submission" date="2015-09" db="EMBL/GenBank/DDBJ databases">
        <title>Genome sequencing project for genomic taxonomy and phylogenomics of Bacillus-like bacteria.</title>
        <authorList>
            <person name="Liu B."/>
            <person name="Wang J."/>
            <person name="Zhu Y."/>
            <person name="Liu G."/>
            <person name="Chen Q."/>
            <person name="Chen Z."/>
            <person name="Lan J."/>
            <person name="Che J."/>
            <person name="Ge C."/>
            <person name="Shi H."/>
            <person name="Pan Z."/>
            <person name="Liu X."/>
        </authorList>
    </citation>
    <scope>NUCLEOTIDE SEQUENCE [LARGE SCALE GENOMIC DNA]</scope>
    <source>
        <strain evidence="8 9">LMG 18435</strain>
    </source>
</reference>
<dbReference type="SUPFAM" id="SSF56300">
    <property type="entry name" value="Metallo-dependent phosphatases"/>
    <property type="match status" value="1"/>
</dbReference>
<evidence type="ECO:0000313" key="8">
    <source>
        <dbReference type="EMBL" id="KQL54562.1"/>
    </source>
</evidence>
<comment type="caution">
    <text evidence="8">The sequence shown here is derived from an EMBL/GenBank/DDBJ whole genome shotgun (WGS) entry which is preliminary data.</text>
</comment>
<evidence type="ECO:0000256" key="2">
    <source>
        <dbReference type="ARBA" id="ARBA00022723"/>
    </source>
</evidence>
<dbReference type="STRING" id="157838.AN964_14365"/>
<dbReference type="OrthoDB" id="9801109at2"/>
<comment type="cofactor">
    <cofactor evidence="1">
        <name>Fe(3+)</name>
        <dbReference type="ChEBI" id="CHEBI:29034"/>
    </cofactor>
</comment>
<comment type="similarity">
    <text evidence="5">Belongs to the YmdB-like family.</text>
</comment>
<gene>
    <name evidence="8" type="ORF">AN964_14365</name>
</gene>
<dbReference type="Pfam" id="PF13277">
    <property type="entry name" value="YmdB"/>
    <property type="match status" value="1"/>
</dbReference>
<dbReference type="Proteomes" id="UP000051888">
    <property type="component" value="Unassembled WGS sequence"/>
</dbReference>
<feature type="active site" description="Proton donor" evidence="6">
    <location>
        <position position="68"/>
    </location>
</feature>
<feature type="binding site" evidence="7">
    <location>
        <position position="175"/>
    </location>
    <ligand>
        <name>Fe cation</name>
        <dbReference type="ChEBI" id="CHEBI:24875"/>
        <label>2</label>
    </ligand>
</feature>
<dbReference type="PIRSF" id="PIRSF004789">
    <property type="entry name" value="DR1281"/>
    <property type="match status" value="1"/>
</dbReference>
<evidence type="ECO:0000256" key="1">
    <source>
        <dbReference type="ARBA" id="ARBA00001965"/>
    </source>
</evidence>
<evidence type="ECO:0000256" key="3">
    <source>
        <dbReference type="ARBA" id="ARBA00022801"/>
    </source>
</evidence>
<dbReference type="AlphaFoldDB" id="A0A0Q3X031"/>
<evidence type="ECO:0000313" key="9">
    <source>
        <dbReference type="Proteomes" id="UP000051888"/>
    </source>
</evidence>
<evidence type="ECO:0000256" key="7">
    <source>
        <dbReference type="PIRSR" id="PIRSR004789-51"/>
    </source>
</evidence>
<dbReference type="FunFam" id="3.60.21.10:FF:000016">
    <property type="entry name" value="Putative metallophosphoesterase"/>
    <property type="match status" value="1"/>
</dbReference>
<keyword evidence="3" id="KW-0378">Hydrolase</keyword>
<evidence type="ECO:0000256" key="5">
    <source>
        <dbReference type="ARBA" id="ARBA00061401"/>
    </source>
</evidence>
<organism evidence="8 9">
    <name type="scientific">Heyndrickxia shackletonii</name>
    <dbReference type="NCBI Taxonomy" id="157838"/>
    <lineage>
        <taxon>Bacteria</taxon>
        <taxon>Bacillati</taxon>
        <taxon>Bacillota</taxon>
        <taxon>Bacilli</taxon>
        <taxon>Bacillales</taxon>
        <taxon>Bacillaceae</taxon>
        <taxon>Heyndrickxia</taxon>
    </lineage>
</organism>
<name>A0A0Q3X031_9BACI</name>
<feature type="binding site" evidence="7">
    <location>
        <position position="40"/>
    </location>
    <ligand>
        <name>Fe cation</name>
        <dbReference type="ChEBI" id="CHEBI:24875"/>
        <label>1</label>
    </ligand>
</feature>
<keyword evidence="2 7" id="KW-0479">Metal-binding</keyword>
<dbReference type="PATRIC" id="fig|157838.3.peg.3196"/>
<dbReference type="GO" id="GO:0004113">
    <property type="term" value="F:2',3'-cyclic-nucleotide 3'-phosphodiesterase activity"/>
    <property type="evidence" value="ECO:0007669"/>
    <property type="project" value="TreeGrafter"/>
</dbReference>
<evidence type="ECO:0000256" key="6">
    <source>
        <dbReference type="PIRSR" id="PIRSR004789-50"/>
    </source>
</evidence>
<feature type="binding site" evidence="7">
    <location>
        <position position="150"/>
    </location>
    <ligand>
        <name>Fe cation</name>
        <dbReference type="ChEBI" id="CHEBI:24875"/>
        <label>2</label>
    </ligand>
</feature>
<dbReference type="InterPro" id="IPR029052">
    <property type="entry name" value="Metallo-depent_PP-like"/>
</dbReference>
<sequence length="266" mass="29574">MKILFVGDVVGSPGRDMVSEYLPKLKAKYRPQFTIINGENAAGGKGITEKIYRGFLEKGANVITLGNHTWDNREIFEFIDEAKYMIRPANFPDGTPGKGLIFININGVEIAVINLQGRTFLPPLDDPFRKADELINTAKAKTNIIFVDFHAEATSEKQAMGWYLDGRVSAVVGTHTHVQTADNRILPKGTAYITDVGMTGPYDGILGMDREVVLKRFLSSLPVRFEVPKTGRNQLSACLIDIDQKTGISKRIDTILINEDHPFMMD</sequence>